<dbReference type="InParanoid" id="A0A1X7UP29"/>
<dbReference type="InterPro" id="IPR042063">
    <property type="entry name" value="Ubi_acti_E1_SCCH"/>
</dbReference>
<sequence>MEIDDSLYSRQRYVLGDTAMHKMAASKVFISGLGGLGVEITKNVILAGVKSVTVHDTKVAKMADLSSQFFLRPDDVQKSRNRAEASCEMLKDLNPYVDVNHVSFPLDLNTDLSFLAEYQCVVFTDDISFELLVKINQFCHTQPQPIKFIAGLVRGVACFGFCDFGDNFIVLDKNGEEPADFFISHISQSNPGVVSCLPNERHGLEDDDIVEIIEVMGMDESINNNQFKIKILSPSKFSINVDTSSSTPYKNGGRVKQVKTPFNVNFRSLSEEMAAPTYQIVDFSKMDQPPHLHLFFLTLDKYMSNTNGAFPSINGSDDEYLFKLAAEINQMYHLVDNINEKLFGQLFCASSGLLPPLASVLGGILAQETLIAVTGKFSPLKQWLFIDAVEVIPDQRPLIVSTDIDDRYKNLRICIGDELFNRLASLKLFMVGCGAIGCEMLKGYALLGVGQSERGGHIIITDNDIIEKSNLNRQFLFRSHHIQQHKSVVAAASVRDINPDLSIEPQRYKGGILIFGLNSLTSLASLHRLELSIKDDTVPLPDSSVQVIKLLRFRPKDWTDCVRYARIKFEKYFNHKALNLLAAFPLDTKMPDGSLFWQSPKRPPTPLVFNNTESMHIMFVISFAKLLAQINKISYTEQDLNVEYVIKVAATAIIPKFIASTKRIETDENAKAPEKEEVSLDKIESCRQSLFTLAAESTITPDQLIMHPLSFEKDDDSNGHIDFITASSNLRALVYNIETVDRFKTKLIAGRIVPAIATTTATVAGLVSLELIKVAMSPPQTIDKFKNAFMNLALPELPLILSEPAPCTRTSISDGVSYTLWTRWEINGSPEMTLKEFIQAVKLQYNVDVSMVVLGVKMIYVPLLPGHKKRLTQTMKSLLAKSVSAQSTYVDLTLSFNNDLPGPPVRYYF</sequence>
<dbReference type="GO" id="GO:0005737">
    <property type="term" value="C:cytoplasm"/>
    <property type="evidence" value="ECO:0007669"/>
    <property type="project" value="TreeGrafter"/>
</dbReference>
<dbReference type="Pfam" id="PF10585">
    <property type="entry name" value="UBA_E1_SCCH"/>
    <property type="match status" value="1"/>
</dbReference>
<dbReference type="PRINTS" id="PR01849">
    <property type="entry name" value="UBIQUITINACT"/>
</dbReference>
<protein>
    <recommendedName>
        <fullName evidence="4">Ubiquitin-activating enzyme E1 C-terminal domain-containing protein</fullName>
    </recommendedName>
</protein>
<accession>A0A1X7UP29</accession>
<proteinExistence type="inferred from homology"/>
<dbReference type="Gene3D" id="3.40.50.12550">
    <property type="entry name" value="Ubiquitin-activating enzyme E1, inactive adenylation domain, subdomain 2"/>
    <property type="match status" value="1"/>
</dbReference>
<dbReference type="FunFam" id="3.50.50.80:FF:000001">
    <property type="entry name" value="ubiquitin-like modifier-activating enzyme 1"/>
    <property type="match status" value="1"/>
</dbReference>
<dbReference type="UniPathway" id="UPA00143"/>
<dbReference type="InterPro" id="IPR018965">
    <property type="entry name" value="Ub-activating_enz_E1_C"/>
</dbReference>
<dbReference type="SUPFAM" id="SSF69572">
    <property type="entry name" value="Activating enzymes of the ubiquitin-like proteins"/>
    <property type="match status" value="2"/>
</dbReference>
<name>A0A1X7UP29_AMPQE</name>
<dbReference type="EnsemblMetazoa" id="Aqu2.1.29416_001">
    <property type="protein sequence ID" value="Aqu2.1.29416_001"/>
    <property type="gene ID" value="Aqu2.1.29416"/>
</dbReference>
<dbReference type="Pfam" id="PF00899">
    <property type="entry name" value="ThiF"/>
    <property type="match status" value="2"/>
</dbReference>
<dbReference type="InterPro" id="IPR045886">
    <property type="entry name" value="ThiF/MoeB/HesA"/>
</dbReference>
<comment type="similarity">
    <text evidence="2">Belongs to the ubiquitin-activating E1 family.</text>
</comment>
<dbReference type="Gene3D" id="3.40.50.720">
    <property type="entry name" value="NAD(P)-binding Rossmann-like Domain"/>
    <property type="match status" value="2"/>
</dbReference>
<dbReference type="Gene3D" id="1.10.10.2660">
    <property type="entry name" value="Ubiquitin-activating enzyme E1, SCCH domain"/>
    <property type="match status" value="1"/>
</dbReference>
<dbReference type="InterPro" id="IPR035985">
    <property type="entry name" value="Ubiquitin-activating_enz"/>
</dbReference>
<dbReference type="InterPro" id="IPR032418">
    <property type="entry name" value="E1_FCCH"/>
</dbReference>
<evidence type="ECO:0000256" key="3">
    <source>
        <dbReference type="ARBA" id="ARBA00022598"/>
    </source>
</evidence>
<dbReference type="Pfam" id="PF16190">
    <property type="entry name" value="E1_FCCH"/>
    <property type="match status" value="1"/>
</dbReference>
<dbReference type="Gene3D" id="2.40.30.180">
    <property type="entry name" value="Ubiquitin-activating enzyme E1, FCCH domain"/>
    <property type="match status" value="1"/>
</dbReference>
<dbReference type="InterPro" id="IPR032420">
    <property type="entry name" value="E1_4HB"/>
</dbReference>
<dbReference type="InterPro" id="IPR038252">
    <property type="entry name" value="UBA_E1_C_sf"/>
</dbReference>
<dbReference type="eggNOG" id="KOG2012">
    <property type="taxonomic scope" value="Eukaryota"/>
</dbReference>
<keyword evidence="3" id="KW-0436">Ligase</keyword>
<dbReference type="PANTHER" id="PTHR10953:SF186">
    <property type="entry name" value="UBIQUITIN-LIKE MODIFIER-ACTIVATING ENZYME 6"/>
    <property type="match status" value="1"/>
</dbReference>
<organism evidence="5">
    <name type="scientific">Amphimedon queenslandica</name>
    <name type="common">Sponge</name>
    <dbReference type="NCBI Taxonomy" id="400682"/>
    <lineage>
        <taxon>Eukaryota</taxon>
        <taxon>Metazoa</taxon>
        <taxon>Porifera</taxon>
        <taxon>Demospongiae</taxon>
        <taxon>Heteroscleromorpha</taxon>
        <taxon>Haplosclerida</taxon>
        <taxon>Niphatidae</taxon>
        <taxon>Amphimedon</taxon>
    </lineage>
</organism>
<dbReference type="InterPro" id="IPR019572">
    <property type="entry name" value="UBA_E1_SCCH"/>
</dbReference>
<dbReference type="OrthoDB" id="10252231at2759"/>
<reference evidence="5" key="1">
    <citation type="submission" date="2017-05" db="UniProtKB">
        <authorList>
            <consortium name="EnsemblMetazoa"/>
        </authorList>
    </citation>
    <scope>IDENTIFICATION</scope>
</reference>
<dbReference type="InterPro" id="IPR042449">
    <property type="entry name" value="Ub-E1_IAD_1"/>
</dbReference>
<dbReference type="AlphaFoldDB" id="A0A1X7UP29"/>
<comment type="pathway">
    <text evidence="1">Protein modification; protein ubiquitination.</text>
</comment>
<evidence type="ECO:0000259" key="4">
    <source>
        <dbReference type="SMART" id="SM00985"/>
    </source>
</evidence>
<dbReference type="Gene3D" id="3.50.50.80">
    <property type="entry name" value="Ubiquitin-activating enzyme E1, inactive adenylation domain, subdomain 1"/>
    <property type="match status" value="1"/>
</dbReference>
<dbReference type="SMART" id="SM00985">
    <property type="entry name" value="UBA_e1_C"/>
    <property type="match status" value="1"/>
</dbReference>
<dbReference type="FunFam" id="2.40.30.180:FF:000002">
    <property type="entry name" value="Ubiquitin-activating enzyme E1 2"/>
    <property type="match status" value="1"/>
</dbReference>
<dbReference type="Pfam" id="PF16191">
    <property type="entry name" value="E1_4HB"/>
    <property type="match status" value="1"/>
</dbReference>
<dbReference type="STRING" id="400682.A0A1X7UP29"/>
<dbReference type="Pfam" id="PF09358">
    <property type="entry name" value="E1_UFD"/>
    <property type="match status" value="1"/>
</dbReference>
<dbReference type="InterPro" id="IPR000011">
    <property type="entry name" value="UBQ/SUMO-activ_enz_E1-like"/>
</dbReference>
<feature type="domain" description="Ubiquitin-activating enzyme E1 C-terminal" evidence="4">
    <location>
        <begin position="785"/>
        <end position="905"/>
    </location>
</feature>
<dbReference type="GO" id="GO:0016925">
    <property type="term" value="P:protein sumoylation"/>
    <property type="evidence" value="ECO:0007669"/>
    <property type="project" value="TreeGrafter"/>
</dbReference>
<dbReference type="GO" id="GO:0016567">
    <property type="term" value="P:protein ubiquitination"/>
    <property type="evidence" value="ECO:0007669"/>
    <property type="project" value="UniProtKB-UniPathway"/>
</dbReference>
<dbReference type="Gene3D" id="3.10.290.60">
    <property type="entry name" value="Ubiquitin-activating enzyme E1, UFD domain"/>
    <property type="match status" value="1"/>
</dbReference>
<dbReference type="GO" id="GO:0031510">
    <property type="term" value="C:SUMO activating enzyme complex"/>
    <property type="evidence" value="ECO:0007669"/>
    <property type="project" value="TreeGrafter"/>
</dbReference>
<evidence type="ECO:0000313" key="5">
    <source>
        <dbReference type="EnsemblMetazoa" id="Aqu2.1.29416_001"/>
    </source>
</evidence>
<dbReference type="GO" id="GO:0019948">
    <property type="term" value="F:SUMO activating enzyme activity"/>
    <property type="evidence" value="ECO:0007669"/>
    <property type="project" value="TreeGrafter"/>
</dbReference>
<dbReference type="InterPro" id="IPR000594">
    <property type="entry name" value="ThiF_NAD_FAD-bd"/>
</dbReference>
<dbReference type="InterPro" id="IPR042302">
    <property type="entry name" value="E1_FCCH_sf"/>
</dbReference>
<evidence type="ECO:0000256" key="1">
    <source>
        <dbReference type="ARBA" id="ARBA00004906"/>
    </source>
</evidence>
<evidence type="ECO:0000256" key="2">
    <source>
        <dbReference type="ARBA" id="ARBA00005673"/>
    </source>
</evidence>
<dbReference type="PANTHER" id="PTHR10953">
    <property type="entry name" value="UBIQUITIN-ACTIVATING ENZYME E1"/>
    <property type="match status" value="1"/>
</dbReference>